<comment type="caution">
    <text evidence="1">The sequence shown here is derived from an EMBL/GenBank/DDBJ whole genome shotgun (WGS) entry which is preliminary data.</text>
</comment>
<accession>A0A8S9TUL2</accession>
<sequence>MNSVLNHITINLTGPYCDKYITYDGIADSLNIAWEGTAEKAKLYMSATTQSIVLALVYPMKERLFKSPTVIGVSSIYNLKACVVTRFRELSDEAKSSYDALPGFFTADQLFGGCE</sequence>
<protein>
    <submittedName>
        <fullName evidence="1">Uncharacterized protein</fullName>
    </submittedName>
</protein>
<gene>
    <name evidence="1" type="ORF">GN958_ATG20333</name>
</gene>
<dbReference type="AlphaFoldDB" id="A0A8S9TUL2"/>
<proteinExistence type="predicted"/>
<evidence type="ECO:0000313" key="1">
    <source>
        <dbReference type="EMBL" id="KAF4130439.1"/>
    </source>
</evidence>
<evidence type="ECO:0000313" key="2">
    <source>
        <dbReference type="Proteomes" id="UP000704712"/>
    </source>
</evidence>
<organism evidence="1 2">
    <name type="scientific">Phytophthora infestans</name>
    <name type="common">Potato late blight agent</name>
    <name type="synonym">Botrytis infestans</name>
    <dbReference type="NCBI Taxonomy" id="4787"/>
    <lineage>
        <taxon>Eukaryota</taxon>
        <taxon>Sar</taxon>
        <taxon>Stramenopiles</taxon>
        <taxon>Oomycota</taxon>
        <taxon>Peronosporomycetes</taxon>
        <taxon>Peronosporales</taxon>
        <taxon>Peronosporaceae</taxon>
        <taxon>Phytophthora</taxon>
    </lineage>
</organism>
<dbReference type="EMBL" id="JAACNO010002837">
    <property type="protein sequence ID" value="KAF4130439.1"/>
    <property type="molecule type" value="Genomic_DNA"/>
</dbReference>
<reference evidence="1" key="1">
    <citation type="submission" date="2020-03" db="EMBL/GenBank/DDBJ databases">
        <title>Hybrid Assembly of Korean Phytophthora infestans isolates.</title>
        <authorList>
            <person name="Prokchorchik M."/>
            <person name="Lee Y."/>
            <person name="Seo J."/>
            <person name="Cho J.-H."/>
            <person name="Park Y.-E."/>
            <person name="Jang D.-C."/>
            <person name="Im J.-S."/>
            <person name="Choi J.-G."/>
            <person name="Park H.-J."/>
            <person name="Lee G.-B."/>
            <person name="Lee Y.-G."/>
            <person name="Hong S.-Y."/>
            <person name="Cho K."/>
            <person name="Sohn K.H."/>
        </authorList>
    </citation>
    <scope>NUCLEOTIDE SEQUENCE</scope>
    <source>
        <strain evidence="1">KR_2_A2</strain>
    </source>
</reference>
<dbReference type="Proteomes" id="UP000704712">
    <property type="component" value="Unassembled WGS sequence"/>
</dbReference>
<name>A0A8S9TUL2_PHYIN</name>